<comment type="caution">
    <text evidence="2">The sequence shown here is derived from an EMBL/GenBank/DDBJ whole genome shotgun (WGS) entry which is preliminary data.</text>
</comment>
<feature type="coiled-coil region" evidence="1">
    <location>
        <begin position="8"/>
        <end position="39"/>
    </location>
</feature>
<dbReference type="Proteomes" id="UP000838100">
    <property type="component" value="Unassembled WGS sequence"/>
</dbReference>
<evidence type="ECO:0000313" key="2">
    <source>
        <dbReference type="EMBL" id="CAH0992533.1"/>
    </source>
</evidence>
<reference evidence="2" key="1">
    <citation type="submission" date="2021-12" db="EMBL/GenBank/DDBJ databases">
        <authorList>
            <person name="Rodrigo-Torres L."/>
            <person name="Arahal R. D."/>
            <person name="Lucena T."/>
        </authorList>
    </citation>
    <scope>NUCLEOTIDE SEQUENCE</scope>
    <source>
        <strain evidence="2">CECT 8267</strain>
    </source>
</reference>
<organism evidence="2 3">
    <name type="scientific">Sinobacterium norvegicum</name>
    <dbReference type="NCBI Taxonomy" id="1641715"/>
    <lineage>
        <taxon>Bacteria</taxon>
        <taxon>Pseudomonadati</taxon>
        <taxon>Pseudomonadota</taxon>
        <taxon>Gammaproteobacteria</taxon>
        <taxon>Cellvibrionales</taxon>
        <taxon>Spongiibacteraceae</taxon>
        <taxon>Sinobacterium</taxon>
    </lineage>
</organism>
<evidence type="ECO:0000313" key="3">
    <source>
        <dbReference type="Proteomes" id="UP000838100"/>
    </source>
</evidence>
<evidence type="ECO:0000256" key="1">
    <source>
        <dbReference type="SAM" id="Coils"/>
    </source>
</evidence>
<keyword evidence="3" id="KW-1185">Reference proteome</keyword>
<sequence length="163" mass="18542">MDSFKDILEKSQRRLSDIADKLDDQREELSEDAAELWQQAKPKLGSLKESLTTAALSLQSQGEQARLQAHLAAMDAQDQWSYLSKTMTELTRNAQQKGRTELESAELQAHLAKMDARDFVNQQGEALSKDYQQAREKIEQASHTAMKELERSLEIIGKSWSNF</sequence>
<protein>
    <submittedName>
        <fullName evidence="2">Uncharacterized protein</fullName>
    </submittedName>
</protein>
<keyword evidence="1" id="KW-0175">Coiled coil</keyword>
<feature type="coiled-coil region" evidence="1">
    <location>
        <begin position="124"/>
        <end position="151"/>
    </location>
</feature>
<gene>
    <name evidence="2" type="ORF">SIN8267_02666</name>
</gene>
<dbReference type="EMBL" id="CAKLPX010000003">
    <property type="protein sequence ID" value="CAH0992533.1"/>
    <property type="molecule type" value="Genomic_DNA"/>
</dbReference>
<accession>A0ABM9AH44</accession>
<proteinExistence type="predicted"/>
<name>A0ABM9AH44_9GAMM</name>